<dbReference type="OrthoDB" id="3826829at2759"/>
<reference evidence="1 2" key="1">
    <citation type="journal article" date="2018" name="BMC Genomics">
        <title>Genomic evidence for intraspecific hybridization in a clonal and extremely halotolerant yeast.</title>
        <authorList>
            <person name="Gostincar C."/>
            <person name="Stajich J.E."/>
            <person name="Zupancic J."/>
            <person name="Zalar P."/>
            <person name="Gunde-Cimerman N."/>
        </authorList>
    </citation>
    <scope>NUCLEOTIDE SEQUENCE [LARGE SCALE GENOMIC DNA]</scope>
    <source>
        <strain evidence="1 2">EXF-6669</strain>
    </source>
</reference>
<accession>A0A3M7ADI9</accession>
<gene>
    <name evidence="1" type="ORF">D0867_00733</name>
</gene>
<comment type="caution">
    <text evidence="1">The sequence shown here is derived from an EMBL/GenBank/DDBJ whole genome shotgun (WGS) entry which is preliminary data.</text>
</comment>
<dbReference type="EMBL" id="QWIL01000036">
    <property type="protein sequence ID" value="RMY25419.1"/>
    <property type="molecule type" value="Genomic_DNA"/>
</dbReference>
<protein>
    <submittedName>
        <fullName evidence="1">Uncharacterized protein</fullName>
    </submittedName>
</protein>
<name>A0A3M7ADI9_HORWE</name>
<proteinExistence type="predicted"/>
<dbReference type="Proteomes" id="UP000271337">
    <property type="component" value="Unassembled WGS sequence"/>
</dbReference>
<dbReference type="AlphaFoldDB" id="A0A3M7ADI9"/>
<evidence type="ECO:0000313" key="1">
    <source>
        <dbReference type="EMBL" id="RMY25419.1"/>
    </source>
</evidence>
<evidence type="ECO:0000313" key="2">
    <source>
        <dbReference type="Proteomes" id="UP000271337"/>
    </source>
</evidence>
<organism evidence="1 2">
    <name type="scientific">Hortaea werneckii</name>
    <name type="common">Black yeast</name>
    <name type="synonym">Cladosporium werneckii</name>
    <dbReference type="NCBI Taxonomy" id="91943"/>
    <lineage>
        <taxon>Eukaryota</taxon>
        <taxon>Fungi</taxon>
        <taxon>Dikarya</taxon>
        <taxon>Ascomycota</taxon>
        <taxon>Pezizomycotina</taxon>
        <taxon>Dothideomycetes</taxon>
        <taxon>Dothideomycetidae</taxon>
        <taxon>Mycosphaerellales</taxon>
        <taxon>Teratosphaeriaceae</taxon>
        <taxon>Hortaea</taxon>
    </lineage>
</organism>
<dbReference type="VEuPathDB" id="FungiDB:BTJ68_02372"/>
<sequence length="287" mass="31886">MQFNVSRNPSSRLSAIPPTHDMACQTSSQGAPQDLNSAQLLDDMTHAQLKRSKQLTGNPIKMHFGNALYNFFIIDPAKFGEQRLKQSLEGYGDGSGSLQLPLLRQAFDPDFLDDTAVSFLGRAGRAPKPGSAFPDDAAKVILKNVYAVQFSLSEPLILKALEYTHSHGKKIFKWLTWRVQVFVQRCGGPAFWLEAGYKARQEVVYDMIHAFPGHITLAEAFPYAQIWATPKATDLVKEFRALIVYQIAQLVEDTFNYVTTTVGCKNAVPASAQRACLLPDDLLDYLA</sequence>